<proteinExistence type="predicted"/>
<keyword evidence="1" id="KW-0812">Transmembrane</keyword>
<dbReference type="PANTHER" id="PTHR10587">
    <property type="entry name" value="GLYCOSYL TRANSFERASE-RELATED"/>
    <property type="match status" value="1"/>
</dbReference>
<name>A0A3G4ZND2_9VIRU</name>
<evidence type="ECO:0000313" key="3">
    <source>
        <dbReference type="EMBL" id="AYV75914.1"/>
    </source>
</evidence>
<dbReference type="Pfam" id="PF01522">
    <property type="entry name" value="Polysacc_deac_1"/>
    <property type="match status" value="1"/>
</dbReference>
<dbReference type="PANTHER" id="PTHR10587:SF137">
    <property type="entry name" value="4-DEOXY-4-FORMAMIDO-L-ARABINOSE-PHOSPHOUNDECAPRENOL DEFORMYLASE ARND-RELATED"/>
    <property type="match status" value="1"/>
</dbReference>
<protein>
    <recommendedName>
        <fullName evidence="2">NodB homology domain-containing protein</fullName>
    </recommendedName>
</protein>
<gene>
    <name evidence="3" type="ORF">Terrestrivirus3_183</name>
</gene>
<keyword evidence="1" id="KW-1133">Transmembrane helix</keyword>
<accession>A0A3G4ZND2</accession>
<feature type="transmembrane region" description="Helical" evidence="1">
    <location>
        <begin position="6"/>
        <end position="35"/>
    </location>
</feature>
<dbReference type="InterPro" id="IPR011330">
    <property type="entry name" value="Glyco_hydro/deAcase_b/a-brl"/>
</dbReference>
<dbReference type="GO" id="GO:0016810">
    <property type="term" value="F:hydrolase activity, acting on carbon-nitrogen (but not peptide) bonds"/>
    <property type="evidence" value="ECO:0007669"/>
    <property type="project" value="InterPro"/>
</dbReference>
<dbReference type="Gene3D" id="3.20.20.370">
    <property type="entry name" value="Glycoside hydrolase/deacetylase"/>
    <property type="match status" value="1"/>
</dbReference>
<dbReference type="EMBL" id="MK071981">
    <property type="protein sequence ID" value="AYV75914.1"/>
    <property type="molecule type" value="Genomic_DNA"/>
</dbReference>
<dbReference type="InterPro" id="IPR050248">
    <property type="entry name" value="Polysacc_deacetylase_ArnD"/>
</dbReference>
<feature type="domain" description="NodB homology" evidence="2">
    <location>
        <begin position="66"/>
        <end position="269"/>
    </location>
</feature>
<organism evidence="3">
    <name type="scientific">Terrestrivirus sp</name>
    <dbReference type="NCBI Taxonomy" id="2487775"/>
    <lineage>
        <taxon>Viruses</taxon>
        <taxon>Varidnaviria</taxon>
        <taxon>Bamfordvirae</taxon>
        <taxon>Nucleocytoviricota</taxon>
        <taxon>Megaviricetes</taxon>
        <taxon>Imitervirales</taxon>
        <taxon>Mimiviridae</taxon>
        <taxon>Klosneuvirinae</taxon>
    </lineage>
</organism>
<dbReference type="GO" id="GO:0005975">
    <property type="term" value="P:carbohydrate metabolic process"/>
    <property type="evidence" value="ECO:0007669"/>
    <property type="project" value="InterPro"/>
</dbReference>
<reference evidence="3" key="1">
    <citation type="submission" date="2018-10" db="EMBL/GenBank/DDBJ databases">
        <title>Hidden diversity of soil giant viruses.</title>
        <authorList>
            <person name="Schulz F."/>
            <person name="Alteio L."/>
            <person name="Goudeau D."/>
            <person name="Ryan E.M."/>
            <person name="Malmstrom R.R."/>
            <person name="Blanchard J."/>
            <person name="Woyke T."/>
        </authorList>
    </citation>
    <scope>NUCLEOTIDE SEQUENCE</scope>
    <source>
        <strain evidence="3">TEV1</strain>
    </source>
</reference>
<sequence>MVFSQIIILAIVAAYWTGLISFWMLLLIVGTVYWLPKFIILNFMNYFAPKIIMCNKEKRAYKYGKKFVSLTFDDVPYISEDDKNSNFPHDRGSYVDISGLLSMYGMKGTFFVISDYVTKGPKNTRIKEILTTIVKNGHQLGNHGKTNSPHAFKSVTDLNKELIDCDNLIKEIYNSADVYKPKFMAYRPGCGLWNSSMFDLIKKINVNYEIVLGNVHPFDTISIIPYLNYLYLKYHMSNGDIIVLHDRPWTPTMLNYLLPWMKENGYVSITLDELFSK</sequence>
<dbReference type="SUPFAM" id="SSF88713">
    <property type="entry name" value="Glycoside hydrolase/deacetylase"/>
    <property type="match status" value="1"/>
</dbReference>
<keyword evidence="1" id="KW-0472">Membrane</keyword>
<evidence type="ECO:0000259" key="2">
    <source>
        <dbReference type="PROSITE" id="PS51677"/>
    </source>
</evidence>
<evidence type="ECO:0000256" key="1">
    <source>
        <dbReference type="SAM" id="Phobius"/>
    </source>
</evidence>
<dbReference type="InterPro" id="IPR002509">
    <property type="entry name" value="NODB_dom"/>
</dbReference>
<dbReference type="PROSITE" id="PS51677">
    <property type="entry name" value="NODB"/>
    <property type="match status" value="1"/>
</dbReference>